<evidence type="ECO:0000313" key="3">
    <source>
        <dbReference type="EMBL" id="KAL1884438.1"/>
    </source>
</evidence>
<gene>
    <name evidence="3" type="ORF">Plec18167_002026</name>
</gene>
<dbReference type="InterPro" id="IPR023606">
    <property type="entry name" value="CoA-Trfase_III_dom_1_sf"/>
</dbReference>
<dbReference type="Proteomes" id="UP001583193">
    <property type="component" value="Unassembled WGS sequence"/>
</dbReference>
<proteinExistence type="inferred from homology"/>
<accession>A0ABR3Y7Z5</accession>
<keyword evidence="4" id="KW-1185">Reference proteome</keyword>
<dbReference type="InterPro" id="IPR050483">
    <property type="entry name" value="CoA-transferase_III_domain"/>
</dbReference>
<dbReference type="InterPro" id="IPR044855">
    <property type="entry name" value="CoA-Trfase_III_dom3_sf"/>
</dbReference>
<dbReference type="Pfam" id="PF02515">
    <property type="entry name" value="CoA_transf_3"/>
    <property type="match status" value="1"/>
</dbReference>
<dbReference type="Gene3D" id="3.30.1540.10">
    <property type="entry name" value="formyl-coa transferase, domain 3"/>
    <property type="match status" value="1"/>
</dbReference>
<name>A0ABR3Y7Z5_9EURO</name>
<dbReference type="PANTHER" id="PTHR48207:SF3">
    <property type="entry name" value="SUCCINATE--HYDROXYMETHYLGLUTARATE COA-TRANSFERASE"/>
    <property type="match status" value="1"/>
</dbReference>
<protein>
    <submittedName>
        <fullName evidence="3">Uncharacterized protein</fullName>
    </submittedName>
</protein>
<dbReference type="Gene3D" id="3.40.50.10540">
    <property type="entry name" value="Crotonobetainyl-coa:carnitine coa-transferase, domain 1"/>
    <property type="match status" value="1"/>
</dbReference>
<dbReference type="EMBL" id="JAVDPF010000004">
    <property type="protein sequence ID" value="KAL1884438.1"/>
    <property type="molecule type" value="Genomic_DNA"/>
</dbReference>
<dbReference type="PANTHER" id="PTHR48207">
    <property type="entry name" value="SUCCINATE--HYDROXYMETHYLGLUTARATE COA-TRANSFERASE"/>
    <property type="match status" value="1"/>
</dbReference>
<evidence type="ECO:0000256" key="2">
    <source>
        <dbReference type="ARBA" id="ARBA00022679"/>
    </source>
</evidence>
<sequence>MAWLNLAKEAQRWGTAHPTIVPYEAFKTKDSFFVVGAVNNRQFQKLCGYIGNDKLAYDCRFADNNSRIRNRKELKRILDSLFALKTTDDWEKIFEGSGMPYGPINNLQKVFSHPQTIAREMVETIQQPASVSGFVNLLGIPVKFSESKPSIREGPPSLGQHTDEILEELGLSSKVISELRTEGVVGNRRSL</sequence>
<dbReference type="InterPro" id="IPR003673">
    <property type="entry name" value="CoA-Trfase_fam_III"/>
</dbReference>
<evidence type="ECO:0000313" key="4">
    <source>
        <dbReference type="Proteomes" id="UP001583193"/>
    </source>
</evidence>
<reference evidence="3 4" key="1">
    <citation type="journal article" date="2024" name="IMA Fungus">
        <title>IMA Genome - F19 : A genome assembly and annotation guide to empower mycologists, including annotated draft genome sequences of Ceratocystis pirilliformis, Diaporthe australafricana, Fusarium ophioides, Paecilomyces lecythidis, and Sporothrix stenoceras.</title>
        <authorList>
            <person name="Aylward J."/>
            <person name="Wilson A.M."/>
            <person name="Visagie C.M."/>
            <person name="Spraker J."/>
            <person name="Barnes I."/>
            <person name="Buitendag C."/>
            <person name="Ceriani C."/>
            <person name="Del Mar Angel L."/>
            <person name="du Plessis D."/>
            <person name="Fuchs T."/>
            <person name="Gasser K."/>
            <person name="Kramer D."/>
            <person name="Li W."/>
            <person name="Munsamy K."/>
            <person name="Piso A."/>
            <person name="Price J.L."/>
            <person name="Sonnekus B."/>
            <person name="Thomas C."/>
            <person name="van der Nest A."/>
            <person name="van Dijk A."/>
            <person name="van Heerden A."/>
            <person name="van Vuuren N."/>
            <person name="Yilmaz N."/>
            <person name="Duong T.A."/>
            <person name="van der Merwe N.A."/>
            <person name="Wingfield M.J."/>
            <person name="Wingfield B.D."/>
        </authorList>
    </citation>
    <scope>NUCLEOTIDE SEQUENCE [LARGE SCALE GENOMIC DNA]</scope>
    <source>
        <strain evidence="3 4">CMW 18167</strain>
    </source>
</reference>
<dbReference type="SUPFAM" id="SSF89796">
    <property type="entry name" value="CoA-transferase family III (CaiB/BaiF)"/>
    <property type="match status" value="1"/>
</dbReference>
<comment type="similarity">
    <text evidence="1">Belongs to the CoA-transferase III family.</text>
</comment>
<organism evidence="3 4">
    <name type="scientific">Paecilomyces lecythidis</name>
    <dbReference type="NCBI Taxonomy" id="3004212"/>
    <lineage>
        <taxon>Eukaryota</taxon>
        <taxon>Fungi</taxon>
        <taxon>Dikarya</taxon>
        <taxon>Ascomycota</taxon>
        <taxon>Pezizomycotina</taxon>
        <taxon>Eurotiomycetes</taxon>
        <taxon>Eurotiomycetidae</taxon>
        <taxon>Eurotiales</taxon>
        <taxon>Thermoascaceae</taxon>
        <taxon>Paecilomyces</taxon>
    </lineage>
</organism>
<keyword evidence="2" id="KW-0808">Transferase</keyword>
<evidence type="ECO:0000256" key="1">
    <source>
        <dbReference type="ARBA" id="ARBA00008383"/>
    </source>
</evidence>
<comment type="caution">
    <text evidence="3">The sequence shown here is derived from an EMBL/GenBank/DDBJ whole genome shotgun (WGS) entry which is preliminary data.</text>
</comment>